<dbReference type="PANTHER" id="PTHR42799">
    <property type="entry name" value="MITOCHONDRIAL PEPTIDE METHIONINE SULFOXIDE REDUCTASE"/>
    <property type="match status" value="1"/>
</dbReference>
<reference evidence="6 7" key="1">
    <citation type="journal article" date="2013" name="Antonie Van Leeuwenhoek">
        <title>Paracoccus zhejiangensis sp. nov., isolated from activated sludge in wastewater-treatment system.</title>
        <authorList>
            <person name="Wu Z.G."/>
            <person name="Zhang D.F."/>
            <person name="Liu Y.L."/>
            <person name="Wang F."/>
            <person name="Jiang X."/>
            <person name="Li C."/>
            <person name="Li S.P."/>
            <person name="Hong Q."/>
            <person name="Li W.J."/>
        </authorList>
    </citation>
    <scope>NUCLEOTIDE SEQUENCE [LARGE SCALE GENOMIC DNA]</scope>
    <source>
        <strain evidence="6 7">J6</strain>
    </source>
</reference>
<dbReference type="InterPro" id="IPR050162">
    <property type="entry name" value="MsrA_MetSO_reductase"/>
</dbReference>
<keyword evidence="7" id="KW-1185">Reference proteome</keyword>
<dbReference type="Pfam" id="PF01625">
    <property type="entry name" value="PMSR"/>
    <property type="match status" value="1"/>
</dbReference>
<accession>A0A2H5F2J4</accession>
<dbReference type="Gene3D" id="3.30.1060.10">
    <property type="entry name" value="Peptide methionine sulphoxide reductase MsrA"/>
    <property type="match status" value="1"/>
</dbReference>
<protein>
    <recommendedName>
        <fullName evidence="4">Peptide methionine sulfoxide reductase MsrA</fullName>
        <shortName evidence="4">Protein-methionine-S-oxide reductase</shortName>
        <ecNumber evidence="4">1.8.4.11</ecNumber>
    </recommendedName>
    <alternativeName>
        <fullName evidence="4">Peptide-methionine (S)-S-oxide reductase</fullName>
        <shortName evidence="4">Peptide Met(O) reductase</shortName>
    </alternativeName>
</protein>
<dbReference type="GO" id="GO:0034599">
    <property type="term" value="P:cellular response to oxidative stress"/>
    <property type="evidence" value="ECO:0007669"/>
    <property type="project" value="TreeGrafter"/>
</dbReference>
<dbReference type="GO" id="GO:0008113">
    <property type="term" value="F:peptide-methionine (S)-S-oxide reductase activity"/>
    <property type="evidence" value="ECO:0007669"/>
    <property type="project" value="UniProtKB-UniRule"/>
</dbReference>
<comment type="function">
    <text evidence="4">Has an important function as a repair enzyme for proteins that have been inactivated by oxidation. Catalyzes the reversible oxidation-reduction of methionine sulfoxide in proteins to methionine.</text>
</comment>
<feature type="domain" description="Peptide methionine sulphoxide reductase MsrA" evidence="5">
    <location>
        <begin position="40"/>
        <end position="193"/>
    </location>
</feature>
<keyword evidence="1 4" id="KW-0560">Oxidoreductase</keyword>
<dbReference type="AlphaFoldDB" id="A0A2H5F2J4"/>
<comment type="similarity">
    <text evidence="4">Belongs to the MsrA Met sulfoxide reductase family.</text>
</comment>
<sequence length="210" mass="23427">MRTQGGRFAFFGRNWKGRAMSNHAIFNRPMNGPIPAGYDEAIFGMGCYWGIERLFWQQEGVWLTEVGFAGGQVENPTYAQVCETDTGHAEVVRVVYDSSRISYEHLLQLFWENHDPTQGNRQGNDLGSQYRSLIVAMNPSQRTAAEASMIDYGNRLAVEGYGKVTTQIIDKVPFWPAEEAHQQYLHNNPNGYCAMKGTGVACALPNPAGL</sequence>
<evidence type="ECO:0000256" key="1">
    <source>
        <dbReference type="ARBA" id="ARBA00023002"/>
    </source>
</evidence>
<dbReference type="KEGG" id="pzh:CX676_17695"/>
<name>A0A2H5F2J4_9RHOB</name>
<dbReference type="Proteomes" id="UP000234530">
    <property type="component" value="Chromosome"/>
</dbReference>
<feature type="active site" evidence="4">
    <location>
        <position position="47"/>
    </location>
</feature>
<evidence type="ECO:0000259" key="5">
    <source>
        <dbReference type="Pfam" id="PF01625"/>
    </source>
</evidence>
<dbReference type="InterPro" id="IPR036509">
    <property type="entry name" value="Met_Sox_Rdtase_MsrA_sf"/>
</dbReference>
<dbReference type="EC" id="1.8.4.11" evidence="4"/>
<dbReference type="EMBL" id="CP025430">
    <property type="protein sequence ID" value="AUH65762.1"/>
    <property type="molecule type" value="Genomic_DNA"/>
</dbReference>
<dbReference type="OrthoDB" id="4174719at2"/>
<proteinExistence type="inferred from homology"/>
<evidence type="ECO:0000256" key="2">
    <source>
        <dbReference type="ARBA" id="ARBA00047806"/>
    </source>
</evidence>
<dbReference type="GO" id="GO:0005737">
    <property type="term" value="C:cytoplasm"/>
    <property type="evidence" value="ECO:0007669"/>
    <property type="project" value="TreeGrafter"/>
</dbReference>
<evidence type="ECO:0000256" key="3">
    <source>
        <dbReference type="ARBA" id="ARBA00048782"/>
    </source>
</evidence>
<organism evidence="6 7">
    <name type="scientific">Paracoccus zhejiangensis</name>
    <dbReference type="NCBI Taxonomy" id="1077935"/>
    <lineage>
        <taxon>Bacteria</taxon>
        <taxon>Pseudomonadati</taxon>
        <taxon>Pseudomonadota</taxon>
        <taxon>Alphaproteobacteria</taxon>
        <taxon>Rhodobacterales</taxon>
        <taxon>Paracoccaceae</taxon>
        <taxon>Paracoccus</taxon>
    </lineage>
</organism>
<dbReference type="PANTHER" id="PTHR42799:SF2">
    <property type="entry name" value="MITOCHONDRIAL PEPTIDE METHIONINE SULFOXIDE REDUCTASE"/>
    <property type="match status" value="1"/>
</dbReference>
<evidence type="ECO:0000313" key="6">
    <source>
        <dbReference type="EMBL" id="AUH65762.1"/>
    </source>
</evidence>
<dbReference type="SUPFAM" id="SSF55068">
    <property type="entry name" value="Peptide methionine sulfoxide reductase"/>
    <property type="match status" value="1"/>
</dbReference>
<evidence type="ECO:0000256" key="4">
    <source>
        <dbReference type="HAMAP-Rule" id="MF_01401"/>
    </source>
</evidence>
<comment type="catalytic activity">
    <reaction evidence="3 4">
        <text>[thioredoxin]-disulfide + L-methionine + H2O = L-methionine (S)-S-oxide + [thioredoxin]-dithiol</text>
        <dbReference type="Rhea" id="RHEA:19993"/>
        <dbReference type="Rhea" id="RHEA-COMP:10698"/>
        <dbReference type="Rhea" id="RHEA-COMP:10700"/>
        <dbReference type="ChEBI" id="CHEBI:15377"/>
        <dbReference type="ChEBI" id="CHEBI:29950"/>
        <dbReference type="ChEBI" id="CHEBI:50058"/>
        <dbReference type="ChEBI" id="CHEBI:57844"/>
        <dbReference type="ChEBI" id="CHEBI:58772"/>
        <dbReference type="EC" id="1.8.4.11"/>
    </reaction>
</comment>
<comment type="catalytic activity">
    <reaction evidence="2 4">
        <text>L-methionyl-[protein] + [thioredoxin]-disulfide + H2O = L-methionyl-(S)-S-oxide-[protein] + [thioredoxin]-dithiol</text>
        <dbReference type="Rhea" id="RHEA:14217"/>
        <dbReference type="Rhea" id="RHEA-COMP:10698"/>
        <dbReference type="Rhea" id="RHEA-COMP:10700"/>
        <dbReference type="Rhea" id="RHEA-COMP:12313"/>
        <dbReference type="Rhea" id="RHEA-COMP:12315"/>
        <dbReference type="ChEBI" id="CHEBI:15377"/>
        <dbReference type="ChEBI" id="CHEBI:16044"/>
        <dbReference type="ChEBI" id="CHEBI:29950"/>
        <dbReference type="ChEBI" id="CHEBI:44120"/>
        <dbReference type="ChEBI" id="CHEBI:50058"/>
        <dbReference type="EC" id="1.8.4.11"/>
    </reaction>
</comment>
<dbReference type="InterPro" id="IPR002569">
    <property type="entry name" value="Met_Sox_Rdtase_MsrA_dom"/>
</dbReference>
<dbReference type="HAMAP" id="MF_01401">
    <property type="entry name" value="MsrA"/>
    <property type="match status" value="1"/>
</dbReference>
<gene>
    <name evidence="4" type="primary">msrA</name>
    <name evidence="6" type="ORF">CX676_17695</name>
</gene>
<dbReference type="NCBIfam" id="TIGR00401">
    <property type="entry name" value="msrA"/>
    <property type="match status" value="1"/>
</dbReference>
<dbReference type="GO" id="GO:0033744">
    <property type="term" value="F:L-methionine:thioredoxin-disulfide S-oxidoreductase activity"/>
    <property type="evidence" value="ECO:0007669"/>
    <property type="project" value="RHEA"/>
</dbReference>
<evidence type="ECO:0000313" key="7">
    <source>
        <dbReference type="Proteomes" id="UP000234530"/>
    </source>
</evidence>